<dbReference type="PROSITE" id="PS00678">
    <property type="entry name" value="WD_REPEATS_1"/>
    <property type="match status" value="2"/>
</dbReference>
<dbReference type="InterPro" id="IPR015943">
    <property type="entry name" value="WD40/YVTN_repeat-like_dom_sf"/>
</dbReference>
<dbReference type="Pfam" id="PF00400">
    <property type="entry name" value="WD40"/>
    <property type="match status" value="2"/>
</dbReference>
<dbReference type="GeneID" id="81457387"/>
<dbReference type="AlphaFoldDB" id="A0A9W9SQ25"/>
<feature type="repeat" description="WD" evidence="3">
    <location>
        <begin position="728"/>
        <end position="769"/>
    </location>
</feature>
<keyword evidence="7" id="KW-1185">Reference proteome</keyword>
<dbReference type="InterPro" id="IPR027417">
    <property type="entry name" value="P-loop_NTPase"/>
</dbReference>
<evidence type="ECO:0000259" key="5">
    <source>
        <dbReference type="Pfam" id="PF24883"/>
    </source>
</evidence>
<dbReference type="Proteomes" id="UP001147752">
    <property type="component" value="Unassembled WGS sequence"/>
</dbReference>
<dbReference type="InterPro" id="IPR056884">
    <property type="entry name" value="NPHP3-like_N"/>
</dbReference>
<evidence type="ECO:0000256" key="3">
    <source>
        <dbReference type="PROSITE-ProRule" id="PRU00221"/>
    </source>
</evidence>
<reference evidence="6" key="1">
    <citation type="submission" date="2022-12" db="EMBL/GenBank/DDBJ databases">
        <authorList>
            <person name="Petersen C."/>
        </authorList>
    </citation>
    <scope>NUCLEOTIDE SEQUENCE</scope>
    <source>
        <strain evidence="6">IBT 3081</strain>
    </source>
</reference>
<evidence type="ECO:0000313" key="7">
    <source>
        <dbReference type="Proteomes" id="UP001147752"/>
    </source>
</evidence>
<evidence type="ECO:0000313" key="6">
    <source>
        <dbReference type="EMBL" id="KAJ5382563.1"/>
    </source>
</evidence>
<keyword evidence="1 3" id="KW-0853">WD repeat</keyword>
<feature type="domain" description="Nephrocystin 3-like N-terminal" evidence="5">
    <location>
        <begin position="183"/>
        <end position="343"/>
    </location>
</feature>
<dbReference type="Pfam" id="PF24883">
    <property type="entry name" value="NPHP3_N"/>
    <property type="match status" value="1"/>
</dbReference>
<organism evidence="6 7">
    <name type="scientific">Penicillium concentricum</name>
    <dbReference type="NCBI Taxonomy" id="293559"/>
    <lineage>
        <taxon>Eukaryota</taxon>
        <taxon>Fungi</taxon>
        <taxon>Dikarya</taxon>
        <taxon>Ascomycota</taxon>
        <taxon>Pezizomycotina</taxon>
        <taxon>Eurotiomycetes</taxon>
        <taxon>Eurotiomycetidae</taxon>
        <taxon>Eurotiales</taxon>
        <taxon>Aspergillaceae</taxon>
        <taxon>Penicillium</taxon>
    </lineage>
</organism>
<dbReference type="InterPro" id="IPR001680">
    <property type="entry name" value="WD40_rpt"/>
</dbReference>
<dbReference type="SUPFAM" id="SSF52540">
    <property type="entry name" value="P-loop containing nucleoside triphosphate hydrolases"/>
    <property type="match status" value="1"/>
</dbReference>
<feature type="domain" description="Azaphilone pigments biosynthesis cluster protein L N-terminal" evidence="4">
    <location>
        <begin position="1"/>
        <end position="145"/>
    </location>
</feature>
<dbReference type="OrthoDB" id="674604at2759"/>
<dbReference type="PROSITE" id="PS50294">
    <property type="entry name" value="WD_REPEATS_REGION"/>
    <property type="match status" value="2"/>
</dbReference>
<dbReference type="InterPro" id="IPR019775">
    <property type="entry name" value="WD40_repeat_CS"/>
</dbReference>
<dbReference type="EMBL" id="JAPZBT010000001">
    <property type="protein sequence ID" value="KAJ5382563.1"/>
    <property type="molecule type" value="Genomic_DNA"/>
</dbReference>
<reference evidence="6" key="2">
    <citation type="journal article" date="2023" name="IMA Fungus">
        <title>Comparative genomic study of the Penicillium genus elucidates a diverse pangenome and 15 lateral gene transfer events.</title>
        <authorList>
            <person name="Petersen C."/>
            <person name="Sorensen T."/>
            <person name="Nielsen M.R."/>
            <person name="Sondergaard T.E."/>
            <person name="Sorensen J.L."/>
            <person name="Fitzpatrick D.A."/>
            <person name="Frisvad J.C."/>
            <person name="Nielsen K.L."/>
        </authorList>
    </citation>
    <scope>NUCLEOTIDE SEQUENCE</scope>
    <source>
        <strain evidence="6">IBT 3081</strain>
    </source>
</reference>
<dbReference type="SUPFAM" id="SSF50978">
    <property type="entry name" value="WD40 repeat-like"/>
    <property type="match status" value="1"/>
</dbReference>
<dbReference type="PANTHER" id="PTHR10039">
    <property type="entry name" value="AMELOGENIN"/>
    <property type="match status" value="1"/>
</dbReference>
<evidence type="ECO:0000256" key="2">
    <source>
        <dbReference type="ARBA" id="ARBA00022737"/>
    </source>
</evidence>
<dbReference type="Gene3D" id="2.130.10.10">
    <property type="entry name" value="YVTN repeat-like/Quinoprotein amine dehydrogenase"/>
    <property type="match status" value="1"/>
</dbReference>
<dbReference type="PROSITE" id="PS50082">
    <property type="entry name" value="WD_REPEATS_2"/>
    <property type="match status" value="2"/>
</dbReference>
<dbReference type="PANTHER" id="PTHR10039:SF17">
    <property type="entry name" value="FUNGAL STAND N-TERMINAL GOODBYE DOMAIN-CONTAINING PROTEIN-RELATED"/>
    <property type="match status" value="1"/>
</dbReference>
<dbReference type="RefSeq" id="XP_056582339.1">
    <property type="nucleotide sequence ID" value="XM_056718204.1"/>
</dbReference>
<protein>
    <recommendedName>
        <fullName evidence="8">NACHT domain-containing protein</fullName>
    </recommendedName>
</protein>
<feature type="repeat" description="WD" evidence="3">
    <location>
        <begin position="770"/>
        <end position="811"/>
    </location>
</feature>
<sequence length="907" mass="102370">MDGLSGAASVIAVVQLTESIVKVCGKYLKNVKNATQDIQRIQEKTATLARVLQSLDDLTGQSNGNKLTTTHDLVYNIAKCSSTLANLKEKIDLKPGQKAISKLGLRAFKWPLTRSEVDDAIMELESYKTTFSLSLQVDQMISTNSIHQKIDLSKLQTAKGATHDSYDNQHSECLHGTRIDLLQEIDAWAKSPHGKCIFWLNGMAGTGKSTISRTVANRLKQQQLLGASFFFKRGEEDRGPAKKLFPTLTEQLVLGIPQMLPQVQKAIDEDPDISQKVLREQFEKLLLNPLLQIEPQQGTISRVIVIDALDECDLEDDIEIILRLLPQVQKSTSVQLRLLLTSRPELPIKLGFNKITDDHQDLVLHEMAKPVIEHDISLYFEDQLLRLKQRSSFPPDWPGKEATRELVDRAVPLFIAAVTLCRFISDPNWDPRKRLAAILKDESTYVSKMHSTYIPVLNQLLTGQDKTESQQLLNDFKEIVGVIIILATPLSINSLSQLVGRESDDVKRRLNQLHSVLTVPNNSDEPVRLLHLSFRDFFLGETENNTKFWINSKDANQRLAAGCLRIMQNNLKKNISNLPSEGTEYNEISQYSIRNTIHAELRYACRYWVHHLVQCSDLARIIDDSFLFLKTHFLHWVEALSLLRFTSEILGILDQLQTAISGNEGSKMRFILKNRQIVDLAPLQVYCAGLIFAPRTAIFREMFKEDIPKWICQLPRVEERWGALTQTLEGHTDAVASVAFSPDGRRLASGSYDRTVRVWDAATGALTQTLEGHLNLVLSVAFSPDGRRLASGSYDRTVRVWDAATGALTQTWKLEDSVTTIEFSHDSLHVHTDLGTFEIEDRHDNATFPQLHANMGICIEQRQWIRLNGKRVLWLPVEFRPHCSKINGDLLALGQESGRVSVIGFSM</sequence>
<dbReference type="SMART" id="SM00320">
    <property type="entry name" value="WD40"/>
    <property type="match status" value="2"/>
</dbReference>
<evidence type="ECO:0000256" key="1">
    <source>
        <dbReference type="ARBA" id="ARBA00022574"/>
    </source>
</evidence>
<evidence type="ECO:0000259" key="4">
    <source>
        <dbReference type="Pfam" id="PF17111"/>
    </source>
</evidence>
<evidence type="ECO:0008006" key="8">
    <source>
        <dbReference type="Google" id="ProtNLM"/>
    </source>
</evidence>
<dbReference type="InterPro" id="IPR036322">
    <property type="entry name" value="WD40_repeat_dom_sf"/>
</dbReference>
<keyword evidence="2" id="KW-0677">Repeat</keyword>
<dbReference type="Gene3D" id="3.40.50.300">
    <property type="entry name" value="P-loop containing nucleotide triphosphate hydrolases"/>
    <property type="match status" value="1"/>
</dbReference>
<gene>
    <name evidence="6" type="ORF">N7517_000474</name>
</gene>
<dbReference type="InterPro" id="IPR031348">
    <property type="entry name" value="PigL_N"/>
</dbReference>
<name>A0A9W9SQ25_9EURO</name>
<proteinExistence type="predicted"/>
<dbReference type="Pfam" id="PF17111">
    <property type="entry name" value="PigL_N"/>
    <property type="match status" value="1"/>
</dbReference>
<comment type="caution">
    <text evidence="6">The sequence shown here is derived from an EMBL/GenBank/DDBJ whole genome shotgun (WGS) entry which is preliminary data.</text>
</comment>
<accession>A0A9W9SQ25</accession>